<feature type="region of interest" description="Disordered" evidence="1">
    <location>
        <begin position="1"/>
        <end position="22"/>
    </location>
</feature>
<name>A0AA86T4Q3_9BACT</name>
<organism evidence="2 3">
    <name type="scientific">Nitrospira tepida</name>
    <dbReference type="NCBI Taxonomy" id="2973512"/>
    <lineage>
        <taxon>Bacteria</taxon>
        <taxon>Pseudomonadati</taxon>
        <taxon>Nitrospirota</taxon>
        <taxon>Nitrospiria</taxon>
        <taxon>Nitrospirales</taxon>
        <taxon>Nitrospiraceae</taxon>
        <taxon>Nitrospira</taxon>
    </lineage>
</organism>
<dbReference type="Proteomes" id="UP001179121">
    <property type="component" value="Chromosome"/>
</dbReference>
<reference evidence="2" key="1">
    <citation type="submission" date="2022-10" db="EMBL/GenBank/DDBJ databases">
        <authorList>
            <person name="Koch H."/>
        </authorList>
    </citation>
    <scope>NUCLEOTIDE SEQUENCE</scope>
    <source>
        <strain evidence="2">DNF</strain>
    </source>
</reference>
<feature type="region of interest" description="Disordered" evidence="1">
    <location>
        <begin position="39"/>
        <end position="64"/>
    </location>
</feature>
<proteinExistence type="predicted"/>
<feature type="compositionally biased region" description="Basic and acidic residues" evidence="1">
    <location>
        <begin position="99"/>
        <end position="112"/>
    </location>
</feature>
<evidence type="ECO:0000256" key="1">
    <source>
        <dbReference type="SAM" id="MobiDB-lite"/>
    </source>
</evidence>
<feature type="compositionally biased region" description="Low complexity" evidence="1">
    <location>
        <begin position="51"/>
        <end position="61"/>
    </location>
</feature>
<accession>A0AA86T4Q3</accession>
<evidence type="ECO:0000313" key="3">
    <source>
        <dbReference type="Proteomes" id="UP001179121"/>
    </source>
</evidence>
<dbReference type="AlphaFoldDB" id="A0AA86T4Q3"/>
<sequence>MDVCRPQPGVGPEQGANGVDQRVVGDVLADELASSDEVLGIRRQKTERDSVAAPVAPAPAAGPEEIPSLWRVAKQNLEGGRKMGARQGEPEAELLGAMRDVEPRQHLAEGGQ</sequence>
<protein>
    <submittedName>
        <fullName evidence="2">Uncharacterized protein</fullName>
    </submittedName>
</protein>
<dbReference type="KEGG" id="nti:DNFV4_02041"/>
<evidence type="ECO:0000313" key="2">
    <source>
        <dbReference type="EMBL" id="CAI4031622.1"/>
    </source>
</evidence>
<keyword evidence="3" id="KW-1185">Reference proteome</keyword>
<feature type="region of interest" description="Disordered" evidence="1">
    <location>
        <begin position="80"/>
        <end position="112"/>
    </location>
</feature>
<gene>
    <name evidence="2" type="ORF">DNFV4_02041</name>
</gene>
<dbReference type="EMBL" id="OX365700">
    <property type="protein sequence ID" value="CAI4031622.1"/>
    <property type="molecule type" value="Genomic_DNA"/>
</dbReference>